<keyword evidence="2" id="KW-1185">Reference proteome</keyword>
<reference evidence="1 2" key="1">
    <citation type="journal article" date="2021" name="Elife">
        <title>Chloroplast acquisition without the gene transfer in kleptoplastic sea slugs, Plakobranchus ocellatus.</title>
        <authorList>
            <person name="Maeda T."/>
            <person name="Takahashi S."/>
            <person name="Yoshida T."/>
            <person name="Shimamura S."/>
            <person name="Takaki Y."/>
            <person name="Nagai Y."/>
            <person name="Toyoda A."/>
            <person name="Suzuki Y."/>
            <person name="Arimoto A."/>
            <person name="Ishii H."/>
            <person name="Satoh N."/>
            <person name="Nishiyama T."/>
            <person name="Hasebe M."/>
            <person name="Maruyama T."/>
            <person name="Minagawa J."/>
            <person name="Obokata J."/>
            <person name="Shigenobu S."/>
        </authorList>
    </citation>
    <scope>NUCLEOTIDE SEQUENCE [LARGE SCALE GENOMIC DNA]</scope>
</reference>
<proteinExistence type="predicted"/>
<protein>
    <submittedName>
        <fullName evidence="1">Reverse transcriptase</fullName>
    </submittedName>
</protein>
<dbReference type="GO" id="GO:0003964">
    <property type="term" value="F:RNA-directed DNA polymerase activity"/>
    <property type="evidence" value="ECO:0007669"/>
    <property type="project" value="UniProtKB-KW"/>
</dbReference>
<keyword evidence="1" id="KW-0695">RNA-directed DNA polymerase</keyword>
<comment type="caution">
    <text evidence="1">The sequence shown here is derived from an EMBL/GenBank/DDBJ whole genome shotgun (WGS) entry which is preliminary data.</text>
</comment>
<dbReference type="AlphaFoldDB" id="A0AAV4H5K4"/>
<keyword evidence="1" id="KW-0808">Transferase</keyword>
<evidence type="ECO:0000313" key="1">
    <source>
        <dbReference type="EMBL" id="GFR93014.1"/>
    </source>
</evidence>
<organism evidence="1 2">
    <name type="scientific">Elysia marginata</name>
    <dbReference type="NCBI Taxonomy" id="1093978"/>
    <lineage>
        <taxon>Eukaryota</taxon>
        <taxon>Metazoa</taxon>
        <taxon>Spiralia</taxon>
        <taxon>Lophotrochozoa</taxon>
        <taxon>Mollusca</taxon>
        <taxon>Gastropoda</taxon>
        <taxon>Heterobranchia</taxon>
        <taxon>Euthyneura</taxon>
        <taxon>Panpulmonata</taxon>
        <taxon>Sacoglossa</taxon>
        <taxon>Placobranchoidea</taxon>
        <taxon>Plakobranchidae</taxon>
        <taxon>Elysia</taxon>
    </lineage>
</organism>
<keyword evidence="1" id="KW-0548">Nucleotidyltransferase</keyword>
<accession>A0AAV4H5K4</accession>
<dbReference type="EMBL" id="BMAT01008810">
    <property type="protein sequence ID" value="GFR93014.1"/>
    <property type="molecule type" value="Genomic_DNA"/>
</dbReference>
<gene>
    <name evidence="1" type="ORF">ElyMa_004367800</name>
</gene>
<evidence type="ECO:0000313" key="2">
    <source>
        <dbReference type="Proteomes" id="UP000762676"/>
    </source>
</evidence>
<dbReference type="Proteomes" id="UP000762676">
    <property type="component" value="Unassembled WGS sequence"/>
</dbReference>
<sequence>MAILHDLYTNKDLSADTAFQYHYVIDLHNKIRNSCRLAQESVCQVSSDAIERHEPKAKLKKFEPDEKVLVLLPKSDNKLVMQLKGPTGFAKNNQMWSMLLILMDDSALYM</sequence>
<name>A0AAV4H5K4_9GAST</name>